<evidence type="ECO:0000256" key="2">
    <source>
        <dbReference type="ARBA" id="ARBA00022475"/>
    </source>
</evidence>
<keyword evidence="8" id="KW-0675">Receptor</keyword>
<evidence type="ECO:0000256" key="10">
    <source>
        <dbReference type="ARBA" id="ARBA00023319"/>
    </source>
</evidence>
<keyword evidence="15" id="KW-1185">Reference proteome</keyword>
<evidence type="ECO:0000256" key="8">
    <source>
        <dbReference type="ARBA" id="ARBA00023170"/>
    </source>
</evidence>
<sequence>MSLQLRCLYTHRYSLALVVTTLLLAAASGVSDAAMNITAVLGHSVTFRCPSNHSKHVERLYIQRVTNDKEDMYINGFSNGREIPGKGYQSRTKVNTMDYSMEMRNISVGDEGSYICVFVFVDKAYKPEISEIFLKVTAEYSVPTITPDCSEHRRGVSGTGMSCHLSCSAVGGYPQSTVRWAGLNPSLTNIFYNWSLAHNDSKTWTINQTIMYNCDQPTNVSCAVGGTVSHTITICQTESFPLRVIAAIAFVVVFVLLLIFVVVMKCYFRRPQTSGTQEHTN</sequence>
<dbReference type="GO" id="GO:0042130">
    <property type="term" value="P:negative regulation of T cell proliferation"/>
    <property type="evidence" value="ECO:0007669"/>
    <property type="project" value="TreeGrafter"/>
</dbReference>
<keyword evidence="7" id="KW-1015">Disulfide bond</keyword>
<evidence type="ECO:0000256" key="6">
    <source>
        <dbReference type="ARBA" id="ARBA00023136"/>
    </source>
</evidence>
<keyword evidence="10" id="KW-0393">Immunoglobulin domain</keyword>
<dbReference type="GO" id="GO:0031295">
    <property type="term" value="P:T cell costimulation"/>
    <property type="evidence" value="ECO:0007669"/>
    <property type="project" value="TreeGrafter"/>
</dbReference>
<feature type="chain" id="PRO_5025653700" description="Ig-like domain-containing protein" evidence="12">
    <location>
        <begin position="30"/>
        <end position="281"/>
    </location>
</feature>
<dbReference type="InterPro" id="IPR003599">
    <property type="entry name" value="Ig_sub"/>
</dbReference>
<evidence type="ECO:0000256" key="3">
    <source>
        <dbReference type="ARBA" id="ARBA00022692"/>
    </source>
</evidence>
<keyword evidence="3 11" id="KW-0812">Transmembrane</keyword>
<dbReference type="InterPro" id="IPR036179">
    <property type="entry name" value="Ig-like_dom_sf"/>
</dbReference>
<dbReference type="Proteomes" id="UP000472260">
    <property type="component" value="Unassembled WGS sequence"/>
</dbReference>
<dbReference type="Ensembl" id="ENSSANT00000048557.1">
    <property type="protein sequence ID" value="ENSSANP00000045642.1"/>
    <property type="gene ID" value="ENSSANG00000023061.1"/>
</dbReference>
<dbReference type="GO" id="GO:0006955">
    <property type="term" value="P:immune response"/>
    <property type="evidence" value="ECO:0007669"/>
    <property type="project" value="TreeGrafter"/>
</dbReference>
<dbReference type="PANTHER" id="PTHR25466">
    <property type="entry name" value="T-LYMPHOCYTE ACTIVATION ANTIGEN"/>
    <property type="match status" value="1"/>
</dbReference>
<protein>
    <recommendedName>
        <fullName evidence="13">Ig-like domain-containing protein</fullName>
    </recommendedName>
</protein>
<evidence type="ECO:0000259" key="13">
    <source>
        <dbReference type="PROSITE" id="PS50835"/>
    </source>
</evidence>
<dbReference type="InterPro" id="IPR013783">
    <property type="entry name" value="Ig-like_fold"/>
</dbReference>
<evidence type="ECO:0000256" key="7">
    <source>
        <dbReference type="ARBA" id="ARBA00023157"/>
    </source>
</evidence>
<evidence type="ECO:0000256" key="5">
    <source>
        <dbReference type="ARBA" id="ARBA00022989"/>
    </source>
</evidence>
<dbReference type="SUPFAM" id="SSF48726">
    <property type="entry name" value="Immunoglobulin"/>
    <property type="match status" value="1"/>
</dbReference>
<keyword evidence="9" id="KW-0325">Glycoprotein</keyword>
<evidence type="ECO:0000256" key="4">
    <source>
        <dbReference type="ARBA" id="ARBA00022729"/>
    </source>
</evidence>
<dbReference type="GO" id="GO:0007166">
    <property type="term" value="P:cell surface receptor signaling pathway"/>
    <property type="evidence" value="ECO:0007669"/>
    <property type="project" value="TreeGrafter"/>
</dbReference>
<dbReference type="AlphaFoldDB" id="A0A671NHS9"/>
<keyword evidence="4 12" id="KW-0732">Signal</keyword>
<feature type="transmembrane region" description="Helical" evidence="11">
    <location>
        <begin position="240"/>
        <end position="263"/>
    </location>
</feature>
<comment type="subcellular location">
    <subcellularLocation>
        <location evidence="1">Cell membrane</location>
        <topology evidence="1">Single-pass type I membrane protein</topology>
    </subcellularLocation>
</comment>
<evidence type="ECO:0000256" key="11">
    <source>
        <dbReference type="SAM" id="Phobius"/>
    </source>
</evidence>
<feature type="domain" description="Ig-like" evidence="13">
    <location>
        <begin position="143"/>
        <end position="214"/>
    </location>
</feature>
<reference evidence="14" key="2">
    <citation type="submission" date="2025-09" db="UniProtKB">
        <authorList>
            <consortium name="Ensembl"/>
        </authorList>
    </citation>
    <scope>IDENTIFICATION</scope>
</reference>
<evidence type="ECO:0000256" key="12">
    <source>
        <dbReference type="SAM" id="SignalP"/>
    </source>
</evidence>
<evidence type="ECO:0000313" key="14">
    <source>
        <dbReference type="Ensembl" id="ENSSANP00000045642.1"/>
    </source>
</evidence>
<dbReference type="PROSITE" id="PS50835">
    <property type="entry name" value="IG_LIKE"/>
    <property type="match status" value="1"/>
</dbReference>
<dbReference type="GO" id="GO:0042102">
    <property type="term" value="P:positive regulation of T cell proliferation"/>
    <property type="evidence" value="ECO:0007669"/>
    <property type="project" value="TreeGrafter"/>
</dbReference>
<accession>A0A671NHS9</accession>
<dbReference type="GO" id="GO:0071222">
    <property type="term" value="P:cellular response to lipopolysaccharide"/>
    <property type="evidence" value="ECO:0007669"/>
    <property type="project" value="TreeGrafter"/>
</dbReference>
<name>A0A671NHS9_9TELE</name>
<dbReference type="InterPro" id="IPR013106">
    <property type="entry name" value="Ig_V-set"/>
</dbReference>
<dbReference type="GO" id="GO:0009897">
    <property type="term" value="C:external side of plasma membrane"/>
    <property type="evidence" value="ECO:0007669"/>
    <property type="project" value="TreeGrafter"/>
</dbReference>
<dbReference type="Pfam" id="PF07686">
    <property type="entry name" value="V-set"/>
    <property type="match status" value="1"/>
</dbReference>
<feature type="signal peptide" evidence="12">
    <location>
        <begin position="1"/>
        <end position="29"/>
    </location>
</feature>
<dbReference type="InterPro" id="IPR051713">
    <property type="entry name" value="T-cell_Activation_Regulation"/>
</dbReference>
<keyword evidence="2" id="KW-1003">Cell membrane</keyword>
<dbReference type="SMART" id="SM00409">
    <property type="entry name" value="IG"/>
    <property type="match status" value="1"/>
</dbReference>
<evidence type="ECO:0000313" key="15">
    <source>
        <dbReference type="Proteomes" id="UP000472260"/>
    </source>
</evidence>
<reference evidence="14" key="1">
    <citation type="submission" date="2025-08" db="UniProtKB">
        <authorList>
            <consortium name="Ensembl"/>
        </authorList>
    </citation>
    <scope>IDENTIFICATION</scope>
</reference>
<organism evidence="14 15">
    <name type="scientific">Sinocyclocheilus anshuiensis</name>
    <dbReference type="NCBI Taxonomy" id="1608454"/>
    <lineage>
        <taxon>Eukaryota</taxon>
        <taxon>Metazoa</taxon>
        <taxon>Chordata</taxon>
        <taxon>Craniata</taxon>
        <taxon>Vertebrata</taxon>
        <taxon>Euteleostomi</taxon>
        <taxon>Actinopterygii</taxon>
        <taxon>Neopterygii</taxon>
        <taxon>Teleostei</taxon>
        <taxon>Ostariophysi</taxon>
        <taxon>Cypriniformes</taxon>
        <taxon>Cyprinidae</taxon>
        <taxon>Cyprininae</taxon>
        <taxon>Sinocyclocheilus</taxon>
    </lineage>
</organism>
<evidence type="ECO:0000256" key="1">
    <source>
        <dbReference type="ARBA" id="ARBA00004251"/>
    </source>
</evidence>
<dbReference type="InterPro" id="IPR007110">
    <property type="entry name" value="Ig-like_dom"/>
</dbReference>
<dbReference type="PANTHER" id="PTHR25466:SF2">
    <property type="entry name" value="T-LYMPHOCYTE ACTIVATION ANTIGEN CD86"/>
    <property type="match status" value="1"/>
</dbReference>
<evidence type="ECO:0000256" key="9">
    <source>
        <dbReference type="ARBA" id="ARBA00023180"/>
    </source>
</evidence>
<keyword evidence="5 11" id="KW-1133">Transmembrane helix</keyword>
<keyword evidence="6 11" id="KW-0472">Membrane</keyword>
<dbReference type="Gene3D" id="2.60.40.10">
    <property type="entry name" value="Immunoglobulins"/>
    <property type="match status" value="2"/>
</dbReference>
<proteinExistence type="predicted"/>